<accession>E8Z6R2</accession>
<proteinExistence type="evidence at transcript level"/>
<protein>
    <submittedName>
        <fullName evidence="1">Uncharacterized protein</fullName>
    </submittedName>
</protein>
<reference evidence="1" key="1">
    <citation type="submission" date="2008-12" db="EMBL/GenBank/DDBJ databases">
        <authorList>
            <person name="Zhang H."/>
            <person name="Lin S."/>
        </authorList>
    </citation>
    <scope>NUCLEOTIDE SEQUENCE</scope>
    <source>
        <strain evidence="1">CCMP696</strain>
    </source>
</reference>
<organism evidence="1">
    <name type="scientific">Prorocentrum minimum</name>
    <name type="common">Dinoflagellate</name>
    <name type="synonym">Exuviaella minima</name>
    <dbReference type="NCBI Taxonomy" id="39449"/>
    <lineage>
        <taxon>Eukaryota</taxon>
        <taxon>Sar</taxon>
        <taxon>Alveolata</taxon>
        <taxon>Dinophyceae</taxon>
        <taxon>Prorocentrales</taxon>
        <taxon>Prorocentraceae</taxon>
        <taxon>Prorocentrum</taxon>
    </lineage>
</organism>
<feature type="non-terminal residue" evidence="1">
    <location>
        <position position="200"/>
    </location>
</feature>
<dbReference type="EMBL" id="FJ600112">
    <property type="protein sequence ID" value="ACU45142.1"/>
    <property type="molecule type" value="mRNA"/>
</dbReference>
<name>E8Z6R2_PROMN</name>
<sequence>MPHVRSLASRCLRRTRACQLGWVRPNCPLPLVLEGLVARDTVLHAELDAQANKLLTALLHPSDSCPKVDSVALRGFSSASDAGVQVDQVEYPSQSIRVFSIDAGVQVDEVHCPFQSIRVSSIDAEVQVHSQSIRVSSMGAACKLSSLARTPVCKLSHFNGCWRAYSGHFEGRLCANSDTFRTPSKHGLTGHCPEGSPPEL</sequence>
<reference evidence="1" key="2">
    <citation type="book" date="2010" name="PROCEEDINGS OF 13TH INTERNATIONAL CONFERENCE ON HARMFUL ALGAE" publisher="International Society For The Study of Harmful Algae" city="Hong Kong, China">
        <title>Dinoflagellate meta-transcriptomics enabled by spliced leader.</title>
        <editorList>
            <person name="Unknown A."/>
        </editorList>
        <authorList>
            <person name="Lin S."/>
            <person name="Zhang H."/>
        </authorList>
    </citation>
    <scope>NUCLEOTIDE SEQUENCE</scope>
    <source>
        <strain evidence="1">CCMP696</strain>
    </source>
</reference>
<dbReference type="AlphaFoldDB" id="E8Z6R2"/>
<evidence type="ECO:0000313" key="1">
    <source>
        <dbReference type="EMBL" id="ACU45142.1"/>
    </source>
</evidence>